<dbReference type="Gene3D" id="1.10.357.140">
    <property type="entry name" value="UbiA prenyltransferase"/>
    <property type="match status" value="1"/>
</dbReference>
<feature type="transmembrane region" description="Helical" evidence="8">
    <location>
        <begin position="122"/>
        <end position="140"/>
    </location>
</feature>
<dbReference type="UniPathway" id="UPA00079"/>
<keyword evidence="4 9" id="KW-0808">Transferase</keyword>
<dbReference type="eggNOG" id="COG1575">
    <property type="taxonomic scope" value="Bacteria"/>
</dbReference>
<dbReference type="InterPro" id="IPR026046">
    <property type="entry name" value="UBIAD1"/>
</dbReference>
<dbReference type="GO" id="GO:0004659">
    <property type="term" value="F:prenyltransferase activity"/>
    <property type="evidence" value="ECO:0007669"/>
    <property type="project" value="InterPro"/>
</dbReference>
<evidence type="ECO:0000256" key="7">
    <source>
        <dbReference type="ARBA" id="ARBA00023136"/>
    </source>
</evidence>
<name>R3WXU1_9ENTE</name>
<keyword evidence="5 8" id="KW-0812">Transmembrane</keyword>
<dbReference type="EMBL" id="AJAU01000015">
    <property type="protein sequence ID" value="EOL46565.1"/>
    <property type="molecule type" value="Genomic_DNA"/>
</dbReference>
<keyword evidence="6 8" id="KW-1133">Transmembrane helix</keyword>
<sequence length="330" mass="37716">MIVYDVGQETQVNYSVSIKLNFIRREEYNLNREVFFEIVELKAKTASVLPFLLGMCFSWYHYGSLHLGYVLIYFIAMFIFNMAVDILDNYNDYHHAKEGHDYKEKTNIIGRENLSLSMIRRWIIWMIAISALIGIGLSMIVGWPLLWMGLYCYLIGIFYSSGPKPLSSLPLGEVFSGFTMGFMIMLICVYINAFDSFQWTMTNLGSIFLVSLPNTCLIANLMLANNICDLEEDETNHRFTLVHYLGKKTSIRLFVVLIVIAFASIILSTSLGLTPITMLLTLLVLPFVWKQTTLFLNEQVKTKTFICAVRILAVGALAQVVFFAMGLWLK</sequence>
<dbReference type="PANTHER" id="PTHR13929:SF0">
    <property type="entry name" value="UBIA PRENYLTRANSFERASE DOMAIN-CONTAINING PROTEIN 1"/>
    <property type="match status" value="1"/>
</dbReference>
<dbReference type="AlphaFoldDB" id="R3WXU1"/>
<dbReference type="GO" id="GO:0042371">
    <property type="term" value="P:vitamin K biosynthetic process"/>
    <property type="evidence" value="ECO:0007669"/>
    <property type="project" value="TreeGrafter"/>
</dbReference>
<comment type="pathway">
    <text evidence="2">Quinol/quinone metabolism; menaquinone biosynthesis.</text>
</comment>
<evidence type="ECO:0000256" key="4">
    <source>
        <dbReference type="ARBA" id="ARBA00022679"/>
    </source>
</evidence>
<organism evidence="9 10">
    <name type="scientific">Enterococcus caccae ATCC BAA-1240</name>
    <dbReference type="NCBI Taxonomy" id="1158612"/>
    <lineage>
        <taxon>Bacteria</taxon>
        <taxon>Bacillati</taxon>
        <taxon>Bacillota</taxon>
        <taxon>Bacilli</taxon>
        <taxon>Lactobacillales</taxon>
        <taxon>Enterococcaceae</taxon>
        <taxon>Enterococcus</taxon>
    </lineage>
</organism>
<dbReference type="PANTHER" id="PTHR13929">
    <property type="entry name" value="1,4-DIHYDROXY-2-NAPHTHOATE OCTAPRENYLTRANSFERASE"/>
    <property type="match status" value="1"/>
</dbReference>
<feature type="transmembrane region" description="Helical" evidence="8">
    <location>
        <begin position="309"/>
        <end position="329"/>
    </location>
</feature>
<keyword evidence="7 8" id="KW-0472">Membrane</keyword>
<evidence type="ECO:0000256" key="6">
    <source>
        <dbReference type="ARBA" id="ARBA00022989"/>
    </source>
</evidence>
<feature type="transmembrane region" description="Helical" evidence="8">
    <location>
        <begin position="174"/>
        <end position="194"/>
    </location>
</feature>
<dbReference type="GO" id="GO:0016020">
    <property type="term" value="C:membrane"/>
    <property type="evidence" value="ECO:0007669"/>
    <property type="project" value="UniProtKB-SubCell"/>
</dbReference>
<reference evidence="9 10" key="1">
    <citation type="submission" date="2013-02" db="EMBL/GenBank/DDBJ databases">
        <title>The Genome Sequence of Enterococcus caccae BAA-1240.</title>
        <authorList>
            <consortium name="The Broad Institute Genome Sequencing Platform"/>
            <consortium name="The Broad Institute Genome Sequencing Center for Infectious Disease"/>
            <person name="Earl A.M."/>
            <person name="Gilmore M.S."/>
            <person name="Lebreton F."/>
            <person name="Walker B."/>
            <person name="Young S.K."/>
            <person name="Zeng Q."/>
            <person name="Gargeya S."/>
            <person name="Fitzgerald M."/>
            <person name="Haas B."/>
            <person name="Abouelleil A."/>
            <person name="Alvarado L."/>
            <person name="Arachchi H.M."/>
            <person name="Berlin A.M."/>
            <person name="Chapman S.B."/>
            <person name="Dewar J."/>
            <person name="Goldberg J."/>
            <person name="Griggs A."/>
            <person name="Gujja S."/>
            <person name="Hansen M."/>
            <person name="Howarth C."/>
            <person name="Imamovic A."/>
            <person name="Larimer J."/>
            <person name="McCowan C."/>
            <person name="Murphy C."/>
            <person name="Neiman D."/>
            <person name="Pearson M."/>
            <person name="Priest M."/>
            <person name="Roberts A."/>
            <person name="Saif S."/>
            <person name="Shea T."/>
            <person name="Sisk P."/>
            <person name="Sykes S."/>
            <person name="Wortman J."/>
            <person name="Nusbaum C."/>
            <person name="Birren B."/>
        </authorList>
    </citation>
    <scope>NUCLEOTIDE SEQUENCE [LARGE SCALE GENOMIC DNA]</scope>
    <source>
        <strain evidence="9 10">ATCC BAA-1240</strain>
    </source>
</reference>
<keyword evidence="3" id="KW-0474">Menaquinone biosynthesis</keyword>
<evidence type="ECO:0000313" key="9">
    <source>
        <dbReference type="EMBL" id="EOL46565.1"/>
    </source>
</evidence>
<dbReference type="Pfam" id="PF01040">
    <property type="entry name" value="UbiA"/>
    <property type="match status" value="1"/>
</dbReference>
<dbReference type="InterPro" id="IPR000537">
    <property type="entry name" value="UbiA_prenyltransferase"/>
</dbReference>
<keyword evidence="10" id="KW-1185">Reference proteome</keyword>
<evidence type="ECO:0000256" key="8">
    <source>
        <dbReference type="SAM" id="Phobius"/>
    </source>
</evidence>
<gene>
    <name evidence="9" type="ORF">UC7_01237</name>
</gene>
<evidence type="ECO:0000256" key="2">
    <source>
        <dbReference type="ARBA" id="ARBA00004863"/>
    </source>
</evidence>
<evidence type="ECO:0000256" key="1">
    <source>
        <dbReference type="ARBA" id="ARBA00004141"/>
    </source>
</evidence>
<accession>R3WXU1</accession>
<comment type="subcellular location">
    <subcellularLocation>
        <location evidence="1">Membrane</location>
        <topology evidence="1">Multi-pass membrane protein</topology>
    </subcellularLocation>
</comment>
<feature type="transmembrane region" description="Helical" evidence="8">
    <location>
        <begin position="249"/>
        <end position="267"/>
    </location>
</feature>
<dbReference type="PIRSF" id="PIRSF005355">
    <property type="entry name" value="UBIAD1"/>
    <property type="match status" value="1"/>
</dbReference>
<evidence type="ECO:0000256" key="3">
    <source>
        <dbReference type="ARBA" id="ARBA00022428"/>
    </source>
</evidence>
<dbReference type="NCBIfam" id="NF004752">
    <property type="entry name" value="PRK06080.1-4"/>
    <property type="match status" value="1"/>
</dbReference>
<feature type="transmembrane region" description="Helical" evidence="8">
    <location>
        <begin position="68"/>
        <end position="87"/>
    </location>
</feature>
<comment type="caution">
    <text evidence="9">The sequence shown here is derived from an EMBL/GenBank/DDBJ whole genome shotgun (WGS) entry which is preliminary data.</text>
</comment>
<dbReference type="CDD" id="cd13962">
    <property type="entry name" value="PT_UbiA_UBIAD1"/>
    <property type="match status" value="1"/>
</dbReference>
<dbReference type="Proteomes" id="UP000013840">
    <property type="component" value="Unassembled WGS sequence"/>
</dbReference>
<feature type="transmembrane region" description="Helical" evidence="8">
    <location>
        <begin position="206"/>
        <end position="228"/>
    </location>
</feature>
<dbReference type="PATRIC" id="fig|1158612.3.peg.1224"/>
<dbReference type="STRING" id="317735.RU98_GL002641"/>
<protein>
    <submittedName>
        <fullName evidence="9">1,4-dihydroxy-2-naphthoate octaprenyltransferase</fullName>
    </submittedName>
</protein>
<evidence type="ECO:0000313" key="10">
    <source>
        <dbReference type="Proteomes" id="UP000013840"/>
    </source>
</evidence>
<dbReference type="InterPro" id="IPR044878">
    <property type="entry name" value="UbiA_sf"/>
</dbReference>
<dbReference type="GO" id="GO:0009234">
    <property type="term" value="P:menaquinone biosynthetic process"/>
    <property type="evidence" value="ECO:0007669"/>
    <property type="project" value="UniProtKB-UniPathway"/>
</dbReference>
<evidence type="ECO:0000256" key="5">
    <source>
        <dbReference type="ARBA" id="ARBA00022692"/>
    </source>
</evidence>
<proteinExistence type="predicted"/>